<dbReference type="EMBL" id="CAJNOK010033105">
    <property type="protein sequence ID" value="CAF1490999.1"/>
    <property type="molecule type" value="Genomic_DNA"/>
</dbReference>
<dbReference type="AlphaFoldDB" id="A0A8S2Y2K9"/>
<feature type="region of interest" description="Disordered" evidence="1">
    <location>
        <begin position="1"/>
        <end position="71"/>
    </location>
</feature>
<gene>
    <name evidence="2" type="ORF">OVA965_LOCUS36497</name>
    <name evidence="4" type="ORF">SRO942_LOCUS46125</name>
    <name evidence="3" type="ORF">TMI583_LOCUS37509</name>
</gene>
<dbReference type="EMBL" id="CAJOBA010055067">
    <property type="protein sequence ID" value="CAF4280228.1"/>
    <property type="molecule type" value="Genomic_DNA"/>
</dbReference>
<name>A0A8S2Y2K9_9BILA</name>
<dbReference type="Proteomes" id="UP000682733">
    <property type="component" value="Unassembled WGS sequence"/>
</dbReference>
<feature type="non-terminal residue" evidence="4">
    <location>
        <position position="71"/>
    </location>
</feature>
<feature type="compositionally biased region" description="Polar residues" evidence="1">
    <location>
        <begin position="23"/>
        <end position="41"/>
    </location>
</feature>
<sequence>MNDDGNTTTESEERLGAEDERSSSQSNDWQEQMTIETSSYEGSFVEQDELEDTDMVSNEEKIQYQQHIHTT</sequence>
<evidence type="ECO:0000313" key="4">
    <source>
        <dbReference type="EMBL" id="CAF4529416.1"/>
    </source>
</evidence>
<protein>
    <submittedName>
        <fullName evidence="4">Uncharacterized protein</fullName>
    </submittedName>
</protein>
<evidence type="ECO:0000256" key="1">
    <source>
        <dbReference type="SAM" id="MobiDB-lite"/>
    </source>
</evidence>
<evidence type="ECO:0000313" key="5">
    <source>
        <dbReference type="Proteomes" id="UP000681722"/>
    </source>
</evidence>
<evidence type="ECO:0000313" key="3">
    <source>
        <dbReference type="EMBL" id="CAF4280228.1"/>
    </source>
</evidence>
<feature type="compositionally biased region" description="Basic and acidic residues" evidence="1">
    <location>
        <begin position="11"/>
        <end position="22"/>
    </location>
</feature>
<dbReference type="EMBL" id="CAJOBC010111365">
    <property type="protein sequence ID" value="CAF4529416.1"/>
    <property type="molecule type" value="Genomic_DNA"/>
</dbReference>
<proteinExistence type="predicted"/>
<dbReference type="Proteomes" id="UP000681722">
    <property type="component" value="Unassembled WGS sequence"/>
</dbReference>
<comment type="caution">
    <text evidence="4">The sequence shown here is derived from an EMBL/GenBank/DDBJ whole genome shotgun (WGS) entry which is preliminary data.</text>
</comment>
<evidence type="ECO:0000313" key="2">
    <source>
        <dbReference type="EMBL" id="CAF1490999.1"/>
    </source>
</evidence>
<reference evidence="4" key="1">
    <citation type="submission" date="2021-02" db="EMBL/GenBank/DDBJ databases">
        <authorList>
            <person name="Nowell W R."/>
        </authorList>
    </citation>
    <scope>NUCLEOTIDE SEQUENCE</scope>
</reference>
<organism evidence="4 5">
    <name type="scientific">Didymodactylos carnosus</name>
    <dbReference type="NCBI Taxonomy" id="1234261"/>
    <lineage>
        <taxon>Eukaryota</taxon>
        <taxon>Metazoa</taxon>
        <taxon>Spiralia</taxon>
        <taxon>Gnathifera</taxon>
        <taxon>Rotifera</taxon>
        <taxon>Eurotatoria</taxon>
        <taxon>Bdelloidea</taxon>
        <taxon>Philodinida</taxon>
        <taxon>Philodinidae</taxon>
        <taxon>Didymodactylos</taxon>
    </lineage>
</organism>
<accession>A0A8S2Y2K9</accession>
<dbReference type="Proteomes" id="UP000677228">
    <property type="component" value="Unassembled WGS sequence"/>
</dbReference>